<dbReference type="EMBL" id="SHMP01000009">
    <property type="protein sequence ID" value="RZV06113.1"/>
    <property type="molecule type" value="Genomic_DNA"/>
</dbReference>
<reference evidence="1 2" key="1">
    <citation type="submission" date="2019-02" db="EMBL/GenBank/DDBJ databases">
        <title>Genomic Encyclopedia of Archaeal and Bacterial Type Strains, Phase II (KMG-II): from individual species to whole genera.</title>
        <authorList>
            <person name="Goeker M."/>
        </authorList>
    </citation>
    <scope>NUCLEOTIDE SEQUENCE [LARGE SCALE GENOMIC DNA]</scope>
    <source>
        <strain evidence="1 2">DSM 18328</strain>
    </source>
</reference>
<name>A0A482Y3M9_9EURY</name>
<evidence type="ECO:0000313" key="2">
    <source>
        <dbReference type="Proteomes" id="UP000291097"/>
    </source>
</evidence>
<dbReference type="Proteomes" id="UP000291097">
    <property type="component" value="Unassembled WGS sequence"/>
</dbReference>
<protein>
    <submittedName>
        <fullName evidence="1">Uncharacterized protein</fullName>
    </submittedName>
</protein>
<dbReference type="AlphaFoldDB" id="A0A482Y3M9"/>
<organism evidence="1 2">
    <name type="scientific">Natrinema hispanicum</name>
    <dbReference type="NCBI Taxonomy" id="392421"/>
    <lineage>
        <taxon>Archaea</taxon>
        <taxon>Methanobacteriati</taxon>
        <taxon>Methanobacteriota</taxon>
        <taxon>Stenosarchaea group</taxon>
        <taxon>Halobacteria</taxon>
        <taxon>Halobacteriales</taxon>
        <taxon>Natrialbaceae</taxon>
        <taxon>Natrinema</taxon>
    </lineage>
</organism>
<accession>A0A482Y3M9</accession>
<proteinExistence type="predicted"/>
<evidence type="ECO:0000313" key="1">
    <source>
        <dbReference type="EMBL" id="RZV06113.1"/>
    </source>
</evidence>
<comment type="caution">
    <text evidence="1">The sequence shown here is derived from an EMBL/GenBank/DDBJ whole genome shotgun (WGS) entry which is preliminary data.</text>
</comment>
<gene>
    <name evidence="1" type="ORF">BDK88_4069</name>
</gene>
<sequence length="184" mass="20207">MNAEKSRAVGVSGLQPWTPPLHGSLHLTQSSWSVADWRSQERSCRAAHQKSLISEDGAKPPLLLSSASLTPRCCFCQQGVADTLTDLELSSCLLRPTGTRRTLRGFAFTASAFRILPRYEGGQAVVRKSLIFVITREQSSLERPPKVVRNPLRSDLTLPLCRASCELNVRIGNSDYAIVGGTYH</sequence>